<evidence type="ECO:0000256" key="4">
    <source>
        <dbReference type="PROSITE-ProRule" id="PRU00182"/>
    </source>
</evidence>
<dbReference type="InterPro" id="IPR020094">
    <property type="entry name" value="TruA/RsuA/RluB/E/F_N"/>
</dbReference>
<dbReference type="CDD" id="cd02553">
    <property type="entry name" value="PseudoU_synth_RsuA"/>
    <property type="match status" value="1"/>
</dbReference>
<dbReference type="PROSITE" id="PS50889">
    <property type="entry name" value="S4"/>
    <property type="match status" value="1"/>
</dbReference>
<dbReference type="InterPro" id="IPR050343">
    <property type="entry name" value="RsuA_PseudoU_synthase"/>
</dbReference>
<dbReference type="Pfam" id="PF00849">
    <property type="entry name" value="PseudoU_synth_2"/>
    <property type="match status" value="1"/>
</dbReference>
<keyword evidence="3 5" id="KW-0413">Isomerase</keyword>
<dbReference type="GO" id="GO:0005829">
    <property type="term" value="C:cytosol"/>
    <property type="evidence" value="ECO:0007669"/>
    <property type="project" value="UniProtKB-ARBA"/>
</dbReference>
<dbReference type="Proteomes" id="UP000516384">
    <property type="component" value="Chromosome"/>
</dbReference>
<name>A0A7H0YDE8_9BACL</name>
<dbReference type="PANTHER" id="PTHR47683">
    <property type="entry name" value="PSEUDOURIDINE SYNTHASE FAMILY PROTEIN-RELATED"/>
    <property type="match status" value="1"/>
</dbReference>
<dbReference type="Pfam" id="PF01479">
    <property type="entry name" value="S4"/>
    <property type="match status" value="1"/>
</dbReference>
<accession>A0A7H0YDE8</accession>
<dbReference type="PROSITE" id="PS01149">
    <property type="entry name" value="PSI_RSU"/>
    <property type="match status" value="1"/>
</dbReference>
<keyword evidence="2 4" id="KW-0694">RNA-binding</keyword>
<dbReference type="AlphaFoldDB" id="A0A7H0YDE8"/>
<proteinExistence type="inferred from homology"/>
<dbReference type="InterPro" id="IPR000748">
    <property type="entry name" value="PsdUridine_synth_RsuA/RluB/E/F"/>
</dbReference>
<feature type="domain" description="RNA-binding S4" evidence="6">
    <location>
        <begin position="9"/>
        <end position="69"/>
    </location>
</feature>
<dbReference type="PANTHER" id="PTHR47683:SF4">
    <property type="entry name" value="PSEUDOURIDINE SYNTHASE"/>
    <property type="match status" value="1"/>
</dbReference>
<dbReference type="SUPFAM" id="SSF55120">
    <property type="entry name" value="Pseudouridine synthase"/>
    <property type="match status" value="1"/>
</dbReference>
<sequence length="260" mass="29412">MSGKGRQTQRLDKVLTHMGYGSRSDIKRQVKQGIITVNGRTTKDSGLQVHPYQDQIEVNGERVVFREYIYIMLHKPPGVISATEDTRERTVLDLLSAEERHFEPFPVGRLDKDTEGLLLLTNDGKLAHELLSPRRHVPKTYEATVSGHVTEEDIHQFTAGVELDDGYVTLPAQLTILRHEHPYQADGEVISYISLVIHEGKFHQVKRMFEAVGKKVTYLKRTAMGPLKLDEQLPLGSYRELTSEELAWIGRDIASATSEV</sequence>
<reference evidence="7 8" key="1">
    <citation type="submission" date="2020-09" db="EMBL/GenBank/DDBJ databases">
        <title>Characterization of Paenibacillus peoriae strain ZF390 with broad-spectrum antimicrobial activity as a potential biocontrol agent.</title>
        <authorList>
            <person name="Li L."/>
            <person name="Zhao Y."/>
            <person name="Li B."/>
            <person name="Xie X."/>
        </authorList>
    </citation>
    <scope>NUCLEOTIDE SEQUENCE [LARGE SCALE GENOMIC DNA]</scope>
    <source>
        <strain evidence="7 8">ZF390</strain>
    </source>
</reference>
<organism evidence="7 8">
    <name type="scientific">Paenibacillus peoriae</name>
    <dbReference type="NCBI Taxonomy" id="59893"/>
    <lineage>
        <taxon>Bacteria</taxon>
        <taxon>Bacillati</taxon>
        <taxon>Bacillota</taxon>
        <taxon>Bacilli</taxon>
        <taxon>Bacillales</taxon>
        <taxon>Paenibacillaceae</taxon>
        <taxon>Paenibacillus</taxon>
    </lineage>
</organism>
<dbReference type="RefSeq" id="WP_190299045.1">
    <property type="nucleotide sequence ID" value="NZ_CP061172.1"/>
</dbReference>
<dbReference type="FunFam" id="3.30.70.1560:FF:000001">
    <property type="entry name" value="Pseudouridine synthase"/>
    <property type="match status" value="1"/>
</dbReference>
<dbReference type="InterPro" id="IPR002942">
    <property type="entry name" value="S4_RNA-bd"/>
</dbReference>
<comment type="similarity">
    <text evidence="1 5">Belongs to the pseudouridine synthase RsuA family.</text>
</comment>
<evidence type="ECO:0000256" key="1">
    <source>
        <dbReference type="ARBA" id="ARBA00008348"/>
    </source>
</evidence>
<dbReference type="InterPro" id="IPR018496">
    <property type="entry name" value="PsdUridine_synth_RsuA/RluB_CS"/>
</dbReference>
<evidence type="ECO:0000313" key="8">
    <source>
        <dbReference type="Proteomes" id="UP000516384"/>
    </source>
</evidence>
<dbReference type="Gene3D" id="3.30.70.580">
    <property type="entry name" value="Pseudouridine synthase I, catalytic domain, N-terminal subdomain"/>
    <property type="match status" value="1"/>
</dbReference>
<dbReference type="InterPro" id="IPR036986">
    <property type="entry name" value="S4_RNA-bd_sf"/>
</dbReference>
<dbReference type="NCBIfam" id="TIGR00093">
    <property type="entry name" value="pseudouridine synthase"/>
    <property type="match status" value="1"/>
</dbReference>
<protein>
    <recommendedName>
        <fullName evidence="5">Pseudouridine synthase</fullName>
        <ecNumber evidence="5">5.4.99.-</ecNumber>
    </recommendedName>
</protein>
<dbReference type="InterPro" id="IPR020103">
    <property type="entry name" value="PsdUridine_synth_cat_dom_sf"/>
</dbReference>
<evidence type="ECO:0000313" key="7">
    <source>
        <dbReference type="EMBL" id="QNR69106.1"/>
    </source>
</evidence>
<dbReference type="EC" id="5.4.99.-" evidence="5"/>
<dbReference type="GO" id="GO:0003723">
    <property type="term" value="F:RNA binding"/>
    <property type="evidence" value="ECO:0007669"/>
    <property type="project" value="UniProtKB-KW"/>
</dbReference>
<dbReference type="CDD" id="cd00165">
    <property type="entry name" value="S4"/>
    <property type="match status" value="1"/>
</dbReference>
<dbReference type="GO" id="GO:0120159">
    <property type="term" value="F:rRNA pseudouridine synthase activity"/>
    <property type="evidence" value="ECO:0007669"/>
    <property type="project" value="UniProtKB-ARBA"/>
</dbReference>
<evidence type="ECO:0000256" key="3">
    <source>
        <dbReference type="ARBA" id="ARBA00023235"/>
    </source>
</evidence>
<dbReference type="GO" id="GO:0000455">
    <property type="term" value="P:enzyme-directed rRNA pseudouridine synthesis"/>
    <property type="evidence" value="ECO:0007669"/>
    <property type="project" value="UniProtKB-ARBA"/>
</dbReference>
<dbReference type="InterPro" id="IPR042092">
    <property type="entry name" value="PsdUridine_s_RsuA/RluB/E/F_cat"/>
</dbReference>
<evidence type="ECO:0000256" key="2">
    <source>
        <dbReference type="ARBA" id="ARBA00022884"/>
    </source>
</evidence>
<dbReference type="Gene3D" id="3.30.70.1560">
    <property type="entry name" value="Alpha-L RNA-binding motif"/>
    <property type="match status" value="1"/>
</dbReference>
<dbReference type="SMART" id="SM00363">
    <property type="entry name" value="S4"/>
    <property type="match status" value="1"/>
</dbReference>
<evidence type="ECO:0000256" key="5">
    <source>
        <dbReference type="RuleBase" id="RU003887"/>
    </source>
</evidence>
<evidence type="ECO:0000259" key="6">
    <source>
        <dbReference type="SMART" id="SM00363"/>
    </source>
</evidence>
<dbReference type="SUPFAM" id="SSF55174">
    <property type="entry name" value="Alpha-L RNA-binding motif"/>
    <property type="match status" value="1"/>
</dbReference>
<dbReference type="Gene3D" id="3.10.290.10">
    <property type="entry name" value="RNA-binding S4 domain"/>
    <property type="match status" value="1"/>
</dbReference>
<dbReference type="InterPro" id="IPR006145">
    <property type="entry name" value="PsdUridine_synth_RsuA/RluA"/>
</dbReference>
<gene>
    <name evidence="7" type="ORF">IAQ67_08860</name>
</gene>
<dbReference type="EMBL" id="CP061172">
    <property type="protein sequence ID" value="QNR69106.1"/>
    <property type="molecule type" value="Genomic_DNA"/>
</dbReference>